<keyword evidence="9" id="KW-0862">Zinc</keyword>
<accession>A0A8J5N6N9</accession>
<keyword evidence="5 14" id="KW-0812">Transmembrane</keyword>
<dbReference type="EMBL" id="JAHLQT010007678">
    <property type="protein sequence ID" value="KAG7174177.1"/>
    <property type="molecule type" value="Genomic_DNA"/>
</dbReference>
<keyword evidence="17" id="KW-1185">Reference proteome</keyword>
<evidence type="ECO:0000256" key="13">
    <source>
        <dbReference type="ARBA" id="ARBA00023310"/>
    </source>
</evidence>
<feature type="transmembrane region" description="Helical" evidence="14">
    <location>
        <begin position="38"/>
        <end position="61"/>
    </location>
</feature>
<organism evidence="16 17">
    <name type="scientific">Homarus americanus</name>
    <name type="common">American lobster</name>
    <dbReference type="NCBI Taxonomy" id="6706"/>
    <lineage>
        <taxon>Eukaryota</taxon>
        <taxon>Metazoa</taxon>
        <taxon>Ecdysozoa</taxon>
        <taxon>Arthropoda</taxon>
        <taxon>Crustacea</taxon>
        <taxon>Multicrustacea</taxon>
        <taxon>Malacostraca</taxon>
        <taxon>Eumalacostraca</taxon>
        <taxon>Eucarida</taxon>
        <taxon>Decapoda</taxon>
        <taxon>Pleocyemata</taxon>
        <taxon>Astacidea</taxon>
        <taxon>Nephropoidea</taxon>
        <taxon>Nephropidae</taxon>
        <taxon>Homarus</taxon>
    </lineage>
</organism>
<dbReference type="Gene3D" id="2.20.25.240">
    <property type="match status" value="1"/>
</dbReference>
<feature type="domain" description="FLYWCH-type" evidence="15">
    <location>
        <begin position="74"/>
        <end position="122"/>
    </location>
</feature>
<gene>
    <name evidence="16" type="primary">ATPase6-L2</name>
    <name evidence="16" type="ORF">Hamer_G003075</name>
</gene>
<keyword evidence="6" id="KW-0479">Metal-binding</keyword>
<evidence type="ECO:0000256" key="14">
    <source>
        <dbReference type="SAM" id="Phobius"/>
    </source>
</evidence>
<dbReference type="InterPro" id="IPR007588">
    <property type="entry name" value="Znf_FLYWCH"/>
</dbReference>
<keyword evidence="13" id="KW-0066">ATP synthesis</keyword>
<dbReference type="Pfam" id="PF04500">
    <property type="entry name" value="FLYWCH"/>
    <property type="match status" value="1"/>
</dbReference>
<evidence type="ECO:0000256" key="4">
    <source>
        <dbReference type="ARBA" id="ARBA00022547"/>
    </source>
</evidence>
<keyword evidence="3" id="KW-0813">Transport</keyword>
<feature type="transmembrane region" description="Helical" evidence="14">
    <location>
        <begin position="12"/>
        <end position="32"/>
    </location>
</feature>
<evidence type="ECO:0000256" key="8">
    <source>
        <dbReference type="ARBA" id="ARBA00022781"/>
    </source>
</evidence>
<evidence type="ECO:0000256" key="10">
    <source>
        <dbReference type="ARBA" id="ARBA00022989"/>
    </source>
</evidence>
<evidence type="ECO:0000256" key="7">
    <source>
        <dbReference type="ARBA" id="ARBA00022771"/>
    </source>
</evidence>
<comment type="subcellular location">
    <subcellularLocation>
        <location evidence="1">Membrane</location>
        <topology evidence="1">Multi-pass membrane protein</topology>
    </subcellularLocation>
</comment>
<keyword evidence="10 14" id="KW-1133">Transmembrane helix</keyword>
<feature type="non-terminal residue" evidence="16">
    <location>
        <position position="127"/>
    </location>
</feature>
<feature type="non-terminal residue" evidence="16">
    <location>
        <position position="1"/>
    </location>
</feature>
<dbReference type="Gene3D" id="1.20.120.220">
    <property type="entry name" value="ATP synthase, F0 complex, subunit A"/>
    <property type="match status" value="1"/>
</dbReference>
<dbReference type="PROSITE" id="PS00449">
    <property type="entry name" value="ATPASE_A"/>
    <property type="match status" value="1"/>
</dbReference>
<evidence type="ECO:0000313" key="16">
    <source>
        <dbReference type="EMBL" id="KAG7174177.1"/>
    </source>
</evidence>
<evidence type="ECO:0000256" key="2">
    <source>
        <dbReference type="ARBA" id="ARBA00006810"/>
    </source>
</evidence>
<proteinExistence type="inferred from homology"/>
<dbReference type="GO" id="GO:0015078">
    <property type="term" value="F:proton transmembrane transporter activity"/>
    <property type="evidence" value="ECO:0007669"/>
    <property type="project" value="InterPro"/>
</dbReference>
<dbReference type="AlphaFoldDB" id="A0A8J5N6N9"/>
<evidence type="ECO:0000256" key="6">
    <source>
        <dbReference type="ARBA" id="ARBA00022723"/>
    </source>
</evidence>
<dbReference type="Pfam" id="PF00119">
    <property type="entry name" value="ATP-synt_A"/>
    <property type="match status" value="1"/>
</dbReference>
<reference evidence="16" key="1">
    <citation type="journal article" date="2021" name="Sci. Adv.">
        <title>The American lobster genome reveals insights on longevity, neural, and immune adaptations.</title>
        <authorList>
            <person name="Polinski J.M."/>
            <person name="Zimin A.V."/>
            <person name="Clark K.F."/>
            <person name="Kohn A.B."/>
            <person name="Sadowski N."/>
            <person name="Timp W."/>
            <person name="Ptitsyn A."/>
            <person name="Khanna P."/>
            <person name="Romanova D.Y."/>
            <person name="Williams P."/>
            <person name="Greenwood S.J."/>
            <person name="Moroz L.L."/>
            <person name="Walt D.R."/>
            <person name="Bodnar A.G."/>
        </authorList>
    </citation>
    <scope>NUCLEOTIDE SEQUENCE</scope>
    <source>
        <strain evidence="16">GMGI-L3</strain>
    </source>
</reference>
<keyword evidence="4" id="KW-0138">CF(0)</keyword>
<evidence type="ECO:0000256" key="3">
    <source>
        <dbReference type="ARBA" id="ARBA00022448"/>
    </source>
</evidence>
<evidence type="ECO:0000256" key="12">
    <source>
        <dbReference type="ARBA" id="ARBA00023136"/>
    </source>
</evidence>
<evidence type="ECO:0000313" key="17">
    <source>
        <dbReference type="Proteomes" id="UP000747542"/>
    </source>
</evidence>
<comment type="similarity">
    <text evidence="2">Belongs to the ATPase A chain family.</text>
</comment>
<evidence type="ECO:0000256" key="11">
    <source>
        <dbReference type="ARBA" id="ARBA00023065"/>
    </source>
</evidence>
<dbReference type="InterPro" id="IPR023011">
    <property type="entry name" value="ATP_synth_F0_asu_AS"/>
</dbReference>
<dbReference type="CDD" id="cd00310">
    <property type="entry name" value="ATP-synt_Fo_a_6"/>
    <property type="match status" value="1"/>
</dbReference>
<dbReference type="InterPro" id="IPR000568">
    <property type="entry name" value="ATP_synth_F0_asu"/>
</dbReference>
<evidence type="ECO:0000256" key="5">
    <source>
        <dbReference type="ARBA" id="ARBA00022692"/>
    </source>
</evidence>
<keyword evidence="8" id="KW-0375">Hydrogen ion transport</keyword>
<protein>
    <submittedName>
        <fullName evidence="16">ATP synthase subunit a-like 2</fullName>
    </submittedName>
</protein>
<dbReference type="Proteomes" id="UP000747542">
    <property type="component" value="Unassembled WGS sequence"/>
</dbReference>
<keyword evidence="12 14" id="KW-0472">Membrane</keyword>
<keyword evidence="11" id="KW-0406">Ion transport</keyword>
<evidence type="ECO:0000256" key="1">
    <source>
        <dbReference type="ARBA" id="ARBA00004141"/>
    </source>
</evidence>
<dbReference type="GO" id="GO:0045259">
    <property type="term" value="C:proton-transporting ATP synthase complex"/>
    <property type="evidence" value="ECO:0007669"/>
    <property type="project" value="UniProtKB-KW"/>
</dbReference>
<sequence length="127" mass="14091">TLRNIIRPGTLAVRLVANIIAGHLLLTFLGNIGPSLSLTLVSFLMLAQILLLILESAVALIQSTRGHITLSWSFVQSERGKTKLIYGVYIYVKQKELVNGVISYECERRRHNNFKAKVKVCGNEVVG</sequence>
<comment type="caution">
    <text evidence="16">The sequence shown here is derived from an EMBL/GenBank/DDBJ whole genome shotgun (WGS) entry which is preliminary data.</text>
</comment>
<dbReference type="SUPFAM" id="SSF81336">
    <property type="entry name" value="F1F0 ATP synthase subunit A"/>
    <property type="match status" value="1"/>
</dbReference>
<evidence type="ECO:0000256" key="9">
    <source>
        <dbReference type="ARBA" id="ARBA00022833"/>
    </source>
</evidence>
<name>A0A8J5N6N9_HOMAM</name>
<evidence type="ECO:0000259" key="15">
    <source>
        <dbReference type="Pfam" id="PF04500"/>
    </source>
</evidence>
<dbReference type="InterPro" id="IPR035908">
    <property type="entry name" value="F0_ATP_A_sf"/>
</dbReference>
<dbReference type="GO" id="GO:0015986">
    <property type="term" value="P:proton motive force-driven ATP synthesis"/>
    <property type="evidence" value="ECO:0007669"/>
    <property type="project" value="InterPro"/>
</dbReference>
<dbReference type="GO" id="GO:0008270">
    <property type="term" value="F:zinc ion binding"/>
    <property type="evidence" value="ECO:0007669"/>
    <property type="project" value="UniProtKB-KW"/>
</dbReference>
<keyword evidence="7" id="KW-0863">Zinc-finger</keyword>